<evidence type="ECO:0000256" key="1">
    <source>
        <dbReference type="ARBA" id="ARBA00004651"/>
    </source>
</evidence>
<feature type="transmembrane region" description="Helical" evidence="7">
    <location>
        <begin position="264"/>
        <end position="283"/>
    </location>
</feature>
<gene>
    <name evidence="10" type="ORF">F0L68_35200</name>
</gene>
<dbReference type="PANTHER" id="PTHR30151:SF20">
    <property type="entry name" value="ABC TRANSPORTER PERMEASE PROTEIN HI_0355-RELATED"/>
    <property type="match status" value="1"/>
</dbReference>
<comment type="caution">
    <text evidence="10">The sequence shown here is derived from an EMBL/GenBank/DDBJ whole genome shotgun (WGS) entry which is preliminary data.</text>
</comment>
<evidence type="ECO:0000313" key="11">
    <source>
        <dbReference type="Proteomes" id="UP000323454"/>
    </source>
</evidence>
<evidence type="ECO:0000259" key="9">
    <source>
        <dbReference type="PROSITE" id="PS50928"/>
    </source>
</evidence>
<evidence type="ECO:0000256" key="3">
    <source>
        <dbReference type="ARBA" id="ARBA00022475"/>
    </source>
</evidence>
<dbReference type="SUPFAM" id="SSF161098">
    <property type="entry name" value="MetI-like"/>
    <property type="match status" value="1"/>
</dbReference>
<feature type="domain" description="ABC transmembrane type-1" evidence="9">
    <location>
        <begin position="103"/>
        <end position="283"/>
    </location>
</feature>
<dbReference type="PROSITE" id="PS50928">
    <property type="entry name" value="ABC_TM1"/>
    <property type="match status" value="1"/>
</dbReference>
<dbReference type="Gene3D" id="1.10.3720.10">
    <property type="entry name" value="MetI-like"/>
    <property type="match status" value="1"/>
</dbReference>
<protein>
    <submittedName>
        <fullName evidence="10">ABC transporter permease</fullName>
    </submittedName>
</protein>
<dbReference type="InterPro" id="IPR035906">
    <property type="entry name" value="MetI-like_sf"/>
</dbReference>
<comment type="subcellular location">
    <subcellularLocation>
        <location evidence="1 7">Cell membrane</location>
        <topology evidence="1 7">Multi-pass membrane protein</topology>
    </subcellularLocation>
</comment>
<keyword evidence="2 7" id="KW-0813">Transport</keyword>
<evidence type="ECO:0000313" key="10">
    <source>
        <dbReference type="EMBL" id="KAA2252563.1"/>
    </source>
</evidence>
<feature type="transmembrane region" description="Helical" evidence="7">
    <location>
        <begin position="218"/>
        <end position="244"/>
    </location>
</feature>
<evidence type="ECO:0000256" key="4">
    <source>
        <dbReference type="ARBA" id="ARBA00022692"/>
    </source>
</evidence>
<dbReference type="CDD" id="cd06261">
    <property type="entry name" value="TM_PBP2"/>
    <property type="match status" value="1"/>
</dbReference>
<evidence type="ECO:0000256" key="6">
    <source>
        <dbReference type="ARBA" id="ARBA00023136"/>
    </source>
</evidence>
<dbReference type="EMBL" id="VUOB01000074">
    <property type="protein sequence ID" value="KAA2252563.1"/>
    <property type="molecule type" value="Genomic_DNA"/>
</dbReference>
<dbReference type="GO" id="GO:0005886">
    <property type="term" value="C:plasma membrane"/>
    <property type="evidence" value="ECO:0007669"/>
    <property type="project" value="UniProtKB-SubCell"/>
</dbReference>
<dbReference type="InterPro" id="IPR000515">
    <property type="entry name" value="MetI-like"/>
</dbReference>
<sequence>MSISTPEGDVRTDPTTGKPAETAESSGRNGFLDVGARRAVRRRRLLVRAIQLGLFVAIFGGWQLSSSMGWIDSFFFGSPSGIVDQLTTWAQSGTDAGSLWEQIGVTLEEAVLGFVIGVLLGIVCGVALGRVRLLAEVFAPYIKAINAVPRIVLGSVFIVVLGFGLSSKVALAIVLVFFVVFFNAFQGTREVDRNLIANARILGASSAQVTWQVVLPSALTWIIASLHSSFGFALIGAIVGEFLGADKGLGLLVRQAQGNFNIDGVFAAMVIMAVLALVAEAAISRLERRLLAWRPPQLSDMETAA</sequence>
<keyword evidence="11" id="KW-1185">Reference proteome</keyword>
<dbReference type="OrthoDB" id="7274389at2"/>
<dbReference type="Pfam" id="PF00528">
    <property type="entry name" value="BPD_transp_1"/>
    <property type="match status" value="1"/>
</dbReference>
<feature type="transmembrane region" description="Helical" evidence="7">
    <location>
        <begin position="141"/>
        <end position="163"/>
    </location>
</feature>
<feature type="region of interest" description="Disordered" evidence="8">
    <location>
        <begin position="1"/>
        <end position="26"/>
    </location>
</feature>
<evidence type="ECO:0000256" key="2">
    <source>
        <dbReference type="ARBA" id="ARBA00022448"/>
    </source>
</evidence>
<evidence type="ECO:0000256" key="7">
    <source>
        <dbReference type="RuleBase" id="RU363032"/>
    </source>
</evidence>
<dbReference type="AlphaFoldDB" id="A0A5B2WKF9"/>
<keyword evidence="6 7" id="KW-0472">Membrane</keyword>
<comment type="similarity">
    <text evidence="7">Belongs to the binding-protein-dependent transport system permease family.</text>
</comment>
<feature type="transmembrane region" description="Helical" evidence="7">
    <location>
        <begin position="110"/>
        <end position="129"/>
    </location>
</feature>
<organism evidence="10 11">
    <name type="scientific">Solihabitans fulvus</name>
    <dbReference type="NCBI Taxonomy" id="1892852"/>
    <lineage>
        <taxon>Bacteria</taxon>
        <taxon>Bacillati</taxon>
        <taxon>Actinomycetota</taxon>
        <taxon>Actinomycetes</taxon>
        <taxon>Pseudonocardiales</taxon>
        <taxon>Pseudonocardiaceae</taxon>
        <taxon>Solihabitans</taxon>
    </lineage>
</organism>
<feature type="transmembrane region" description="Helical" evidence="7">
    <location>
        <begin position="45"/>
        <end position="64"/>
    </location>
</feature>
<dbReference type="RefSeq" id="WP_149854220.1">
    <property type="nucleotide sequence ID" value="NZ_VUOB01000074.1"/>
</dbReference>
<reference evidence="10 11" key="2">
    <citation type="submission" date="2019-09" db="EMBL/GenBank/DDBJ databases">
        <authorList>
            <person name="Jin C."/>
        </authorList>
    </citation>
    <scope>NUCLEOTIDE SEQUENCE [LARGE SCALE GENOMIC DNA]</scope>
    <source>
        <strain evidence="10 11">AN110305</strain>
    </source>
</reference>
<accession>A0A5B2WKF9</accession>
<keyword evidence="5 7" id="KW-1133">Transmembrane helix</keyword>
<name>A0A5B2WKF9_9PSEU</name>
<feature type="transmembrane region" description="Helical" evidence="7">
    <location>
        <begin position="169"/>
        <end position="185"/>
    </location>
</feature>
<dbReference type="GO" id="GO:0055085">
    <property type="term" value="P:transmembrane transport"/>
    <property type="evidence" value="ECO:0007669"/>
    <property type="project" value="InterPro"/>
</dbReference>
<evidence type="ECO:0000256" key="8">
    <source>
        <dbReference type="SAM" id="MobiDB-lite"/>
    </source>
</evidence>
<dbReference type="Proteomes" id="UP000323454">
    <property type="component" value="Unassembled WGS sequence"/>
</dbReference>
<dbReference type="PANTHER" id="PTHR30151">
    <property type="entry name" value="ALKANE SULFONATE ABC TRANSPORTER-RELATED, MEMBRANE SUBUNIT"/>
    <property type="match status" value="1"/>
</dbReference>
<reference evidence="10 11" key="1">
    <citation type="submission" date="2019-09" db="EMBL/GenBank/DDBJ databases">
        <title>Goodfellowia gen. nov., a new genus of the Pseudonocardineae related to Actinoalloteichus, containing Goodfellowia coeruleoviolacea gen. nov., comb. nov. gen. nov., comb. nov.</title>
        <authorList>
            <person name="Labeda D."/>
        </authorList>
    </citation>
    <scope>NUCLEOTIDE SEQUENCE [LARGE SCALE GENOMIC DNA]</scope>
    <source>
        <strain evidence="10 11">AN110305</strain>
    </source>
</reference>
<proteinExistence type="inferred from homology"/>
<keyword evidence="3" id="KW-1003">Cell membrane</keyword>
<evidence type="ECO:0000256" key="5">
    <source>
        <dbReference type="ARBA" id="ARBA00022989"/>
    </source>
</evidence>
<keyword evidence="4 7" id="KW-0812">Transmembrane</keyword>